<gene>
    <name evidence="7" type="ORF">GGX14DRAFT_360159</name>
</gene>
<comment type="caution">
    <text evidence="7">The sequence shown here is derived from an EMBL/GenBank/DDBJ whole genome shotgun (WGS) entry which is preliminary data.</text>
</comment>
<evidence type="ECO:0000256" key="2">
    <source>
        <dbReference type="ARBA" id="ARBA00023002"/>
    </source>
</evidence>
<protein>
    <submittedName>
        <fullName evidence="7">Aldehyde dehydrogenase</fullName>
    </submittedName>
</protein>
<dbReference type="InterPro" id="IPR016162">
    <property type="entry name" value="Ald_DH_N"/>
</dbReference>
<dbReference type="InterPro" id="IPR012394">
    <property type="entry name" value="Aldehyde_DH_NAD(P)"/>
</dbReference>
<dbReference type="InterPro" id="IPR029510">
    <property type="entry name" value="Ald_DH_CS_GLU"/>
</dbReference>
<evidence type="ECO:0000256" key="4">
    <source>
        <dbReference type="PROSITE-ProRule" id="PRU10007"/>
    </source>
</evidence>
<reference evidence="7" key="1">
    <citation type="submission" date="2023-03" db="EMBL/GenBank/DDBJ databases">
        <title>Massive genome expansion in bonnet fungi (Mycena s.s.) driven by repeated elements and novel gene families across ecological guilds.</title>
        <authorList>
            <consortium name="Lawrence Berkeley National Laboratory"/>
            <person name="Harder C.B."/>
            <person name="Miyauchi S."/>
            <person name="Viragh M."/>
            <person name="Kuo A."/>
            <person name="Thoen E."/>
            <person name="Andreopoulos B."/>
            <person name="Lu D."/>
            <person name="Skrede I."/>
            <person name="Drula E."/>
            <person name="Henrissat B."/>
            <person name="Morin E."/>
            <person name="Kohler A."/>
            <person name="Barry K."/>
            <person name="LaButti K."/>
            <person name="Morin E."/>
            <person name="Salamov A."/>
            <person name="Lipzen A."/>
            <person name="Mereny Z."/>
            <person name="Hegedus B."/>
            <person name="Baldrian P."/>
            <person name="Stursova M."/>
            <person name="Weitz H."/>
            <person name="Taylor A."/>
            <person name="Grigoriev I.V."/>
            <person name="Nagy L.G."/>
            <person name="Martin F."/>
            <person name="Kauserud H."/>
        </authorList>
    </citation>
    <scope>NUCLEOTIDE SEQUENCE</scope>
    <source>
        <strain evidence="7">9144</strain>
    </source>
</reference>
<dbReference type="AlphaFoldDB" id="A0AAD6YJ82"/>
<dbReference type="Pfam" id="PF00171">
    <property type="entry name" value="Aldedh"/>
    <property type="match status" value="1"/>
</dbReference>
<dbReference type="GO" id="GO:0004029">
    <property type="term" value="F:aldehyde dehydrogenase (NAD+) activity"/>
    <property type="evidence" value="ECO:0007669"/>
    <property type="project" value="TreeGrafter"/>
</dbReference>
<evidence type="ECO:0000256" key="5">
    <source>
        <dbReference type="RuleBase" id="RU003345"/>
    </source>
</evidence>
<dbReference type="EMBL" id="JARJCW010000019">
    <property type="protein sequence ID" value="KAJ7214515.1"/>
    <property type="molecule type" value="Genomic_DNA"/>
</dbReference>
<dbReference type="GO" id="GO:0006081">
    <property type="term" value="P:aldehyde metabolic process"/>
    <property type="evidence" value="ECO:0007669"/>
    <property type="project" value="InterPro"/>
</dbReference>
<comment type="similarity">
    <text evidence="1 5">Belongs to the aldehyde dehydrogenase family.</text>
</comment>
<feature type="active site" evidence="3">
    <location>
        <position position="247"/>
    </location>
</feature>
<dbReference type="Gene3D" id="3.40.605.10">
    <property type="entry name" value="Aldehyde Dehydrogenase, Chain A, domain 1"/>
    <property type="match status" value="1"/>
</dbReference>
<dbReference type="PANTHER" id="PTHR43570:SF16">
    <property type="entry name" value="ALDEHYDE DEHYDROGENASE TYPE III, ISOFORM Q"/>
    <property type="match status" value="1"/>
</dbReference>
<name>A0AAD6YJ82_9AGAR</name>
<evidence type="ECO:0000313" key="7">
    <source>
        <dbReference type="EMBL" id="KAJ7214515.1"/>
    </source>
</evidence>
<dbReference type="InterPro" id="IPR015590">
    <property type="entry name" value="Aldehyde_DH_dom"/>
</dbReference>
<dbReference type="Gene3D" id="3.40.309.10">
    <property type="entry name" value="Aldehyde Dehydrogenase, Chain A, domain 2"/>
    <property type="match status" value="1"/>
</dbReference>
<dbReference type="GO" id="GO:0005737">
    <property type="term" value="C:cytoplasm"/>
    <property type="evidence" value="ECO:0007669"/>
    <property type="project" value="TreeGrafter"/>
</dbReference>
<evidence type="ECO:0000259" key="6">
    <source>
        <dbReference type="Pfam" id="PF00171"/>
    </source>
</evidence>
<feature type="domain" description="Aldehyde dehydrogenase" evidence="6">
    <location>
        <begin position="17"/>
        <end position="431"/>
    </location>
</feature>
<dbReference type="PIRSF" id="PIRSF036492">
    <property type="entry name" value="ALDH"/>
    <property type="match status" value="1"/>
</dbReference>
<dbReference type="PROSITE" id="PS00687">
    <property type="entry name" value="ALDEHYDE_DEHYDR_GLU"/>
    <property type="match status" value="1"/>
</dbReference>
<feature type="active site" evidence="3 4">
    <location>
        <position position="207"/>
    </location>
</feature>
<proteinExistence type="inferred from homology"/>
<evidence type="ECO:0000256" key="1">
    <source>
        <dbReference type="ARBA" id="ARBA00009986"/>
    </source>
</evidence>
<feature type="non-terminal residue" evidence="7">
    <location>
        <position position="471"/>
    </location>
</feature>
<accession>A0AAD6YJ82</accession>
<keyword evidence="2 5" id="KW-0560">Oxidoreductase</keyword>
<dbReference type="InterPro" id="IPR016161">
    <property type="entry name" value="Ald_DH/histidinol_DH"/>
</dbReference>
<sequence length="471" mass="51742">IRKTLGESFRNGLPRSLEWRKHQLLQLARMLQQNHDAFADALEKDLGKPRVEVYNHEVGASIARSIASARALEDWDRPVVVDAPDWQKPWKPTVYRAGKGTVVIIAPWNFALAQIVMPLTGAIAAGCCAVLKPSEISAHTAELLAELCPKYLDPRAYRVVLAAFRKLRRCSSFNVRSNSLLFYTGNSMVARIIAAAAAKHLTPLTLELGGKSPAIVDPAYDLALAAKRILWGKSLNCGQARIHMTLCVAPDYVLIPRTHQDKFVAALKSAYAKFFPEGSMQSPSMARIVSTQHHARLMGLLNGTKGQVVLGGRSEGQLKIELTVIKNVRADDSLMTGGEIFGPLLPIVPVDSIDEAIEFVRARDHPLVLYTFTENPAIKQKILDQTLSGGAVFNDIFMQLAVNDLPFGGVGESGYGLQYGKASFDAFSYVRASIDVPGEMEPFNAARYPPYNEEKLKKLRAAVAKRIPSRL</sequence>
<evidence type="ECO:0000256" key="3">
    <source>
        <dbReference type="PIRSR" id="PIRSR036492-1"/>
    </source>
</evidence>
<dbReference type="PANTHER" id="PTHR43570">
    <property type="entry name" value="ALDEHYDE DEHYDROGENASE"/>
    <property type="match status" value="1"/>
</dbReference>
<keyword evidence="8" id="KW-1185">Reference proteome</keyword>
<organism evidence="7 8">
    <name type="scientific">Mycena pura</name>
    <dbReference type="NCBI Taxonomy" id="153505"/>
    <lineage>
        <taxon>Eukaryota</taxon>
        <taxon>Fungi</taxon>
        <taxon>Dikarya</taxon>
        <taxon>Basidiomycota</taxon>
        <taxon>Agaricomycotina</taxon>
        <taxon>Agaricomycetes</taxon>
        <taxon>Agaricomycetidae</taxon>
        <taxon>Agaricales</taxon>
        <taxon>Marasmiineae</taxon>
        <taxon>Mycenaceae</taxon>
        <taxon>Mycena</taxon>
    </lineage>
</organism>
<evidence type="ECO:0000313" key="8">
    <source>
        <dbReference type="Proteomes" id="UP001219525"/>
    </source>
</evidence>
<dbReference type="InterPro" id="IPR016163">
    <property type="entry name" value="Ald_DH_C"/>
</dbReference>
<dbReference type="SUPFAM" id="SSF53720">
    <property type="entry name" value="ALDH-like"/>
    <property type="match status" value="1"/>
</dbReference>
<dbReference type="FunFam" id="3.40.309.10:FF:000003">
    <property type="entry name" value="Aldehyde dehydrogenase"/>
    <property type="match status" value="1"/>
</dbReference>
<dbReference type="Proteomes" id="UP001219525">
    <property type="component" value="Unassembled WGS sequence"/>
</dbReference>